<feature type="domain" description="CusB-like beta-barrel" evidence="8">
    <location>
        <begin position="246"/>
        <end position="330"/>
    </location>
</feature>
<dbReference type="Pfam" id="PF25881">
    <property type="entry name" value="HH_YBHG"/>
    <property type="match status" value="1"/>
</dbReference>
<dbReference type="Proteomes" id="UP000886251">
    <property type="component" value="Unassembled WGS sequence"/>
</dbReference>
<name>A0A831RQM7_9GAMM</name>
<reference evidence="9" key="1">
    <citation type="journal article" date="2020" name="mSystems">
        <title>Genome- and Community-Level Interaction Insights into Carbon Utilization and Element Cycling Functions of Hydrothermarchaeota in Hydrothermal Sediment.</title>
        <authorList>
            <person name="Zhou Z."/>
            <person name="Liu Y."/>
            <person name="Xu W."/>
            <person name="Pan J."/>
            <person name="Luo Z.H."/>
            <person name="Li M."/>
        </authorList>
    </citation>
    <scope>NUCLEOTIDE SEQUENCE [LARGE SCALE GENOMIC DNA]</scope>
    <source>
        <strain evidence="9">HyVt-443</strain>
    </source>
</reference>
<comment type="caution">
    <text evidence="9">The sequence shown here is derived from an EMBL/GenBank/DDBJ whole genome shotgun (WGS) entry which is preliminary data.</text>
</comment>
<keyword evidence="3" id="KW-0732">Signal</keyword>
<evidence type="ECO:0000256" key="4">
    <source>
        <dbReference type="ARBA" id="ARBA00022764"/>
    </source>
</evidence>
<evidence type="ECO:0000256" key="1">
    <source>
        <dbReference type="ARBA" id="ARBA00004418"/>
    </source>
</evidence>
<evidence type="ECO:0000259" key="7">
    <source>
        <dbReference type="Pfam" id="PF25881"/>
    </source>
</evidence>
<feature type="coiled-coil region" evidence="6">
    <location>
        <begin position="114"/>
        <end position="205"/>
    </location>
</feature>
<evidence type="ECO:0000256" key="5">
    <source>
        <dbReference type="ARBA" id="ARBA00023054"/>
    </source>
</evidence>
<dbReference type="AlphaFoldDB" id="A0A831RQM7"/>
<dbReference type="GO" id="GO:0042597">
    <property type="term" value="C:periplasmic space"/>
    <property type="evidence" value="ECO:0007669"/>
    <property type="project" value="UniProtKB-SubCell"/>
</dbReference>
<accession>A0A831RQM7</accession>
<dbReference type="InterPro" id="IPR050465">
    <property type="entry name" value="UPF0194_transport"/>
</dbReference>
<proteinExistence type="inferred from homology"/>
<keyword evidence="5 6" id="KW-0175">Coiled coil</keyword>
<keyword evidence="4" id="KW-0574">Periplasm</keyword>
<dbReference type="Gene3D" id="2.40.30.170">
    <property type="match status" value="1"/>
</dbReference>
<dbReference type="InterPro" id="IPR058792">
    <property type="entry name" value="Beta-barrel_RND_2"/>
</dbReference>
<dbReference type="EMBL" id="DRKP01000153">
    <property type="protein sequence ID" value="HEB97214.1"/>
    <property type="molecule type" value="Genomic_DNA"/>
</dbReference>
<evidence type="ECO:0000256" key="2">
    <source>
        <dbReference type="ARBA" id="ARBA00010602"/>
    </source>
</evidence>
<dbReference type="InterPro" id="IPR059052">
    <property type="entry name" value="HH_YbhG-like"/>
</dbReference>
<evidence type="ECO:0000313" key="9">
    <source>
        <dbReference type="EMBL" id="HEB97214.1"/>
    </source>
</evidence>
<sequence length="332" mass="36315">MSAKKNKVLIVVVLVALLAGGGLWWQRQQHRAGPADRILLAGTVEARQIRPGFLIQGRISALHVDEGMAVTRGTLLAELDAADYRLELRQATARRDAAAAALALLEAGSRPEEIGAAEATLAEAEARLGFATDEVQRLQELATKRLAAREELDNARMELRVARAVRERARQNLQLLQAGPRQQEIIRARAELEAAAAAVATARQRLDHTRLAAPADGVVSQRLVEVGSVVSPGTPVFEIDSLRHPWVRAYLNERDLPRVRLGQAVTIRVDGLPGRSFSGRLAFISPRAEFTPKTVETRALRVDLVYRIKVDVDNPDGSLKLGMPVDLVFATR</sequence>
<evidence type="ECO:0000259" key="8">
    <source>
        <dbReference type="Pfam" id="PF25954"/>
    </source>
</evidence>
<evidence type="ECO:0000256" key="6">
    <source>
        <dbReference type="SAM" id="Coils"/>
    </source>
</evidence>
<dbReference type="Gene3D" id="1.10.287.470">
    <property type="entry name" value="Helix hairpin bin"/>
    <property type="match status" value="2"/>
</dbReference>
<dbReference type="PANTHER" id="PTHR32347">
    <property type="entry name" value="EFFLUX SYSTEM COMPONENT YKNX-RELATED"/>
    <property type="match status" value="1"/>
</dbReference>
<dbReference type="SUPFAM" id="SSF111369">
    <property type="entry name" value="HlyD-like secretion proteins"/>
    <property type="match status" value="1"/>
</dbReference>
<evidence type="ECO:0000256" key="3">
    <source>
        <dbReference type="ARBA" id="ARBA00022729"/>
    </source>
</evidence>
<gene>
    <name evidence="9" type="ORF">ENI96_12405</name>
</gene>
<comment type="subcellular location">
    <subcellularLocation>
        <location evidence="1">Periplasm</location>
    </subcellularLocation>
</comment>
<dbReference type="Gene3D" id="2.40.50.100">
    <property type="match status" value="2"/>
</dbReference>
<dbReference type="PANTHER" id="PTHR32347:SF29">
    <property type="entry name" value="UPF0194 MEMBRANE PROTEIN YBHG"/>
    <property type="match status" value="1"/>
</dbReference>
<protein>
    <submittedName>
        <fullName evidence="9">HlyD family efflux transporter periplasmic adaptor subunit</fullName>
    </submittedName>
</protein>
<comment type="similarity">
    <text evidence="2">Belongs to the UPF0194 family.</text>
</comment>
<organism evidence="9">
    <name type="scientific">Sedimenticola thiotaurini</name>
    <dbReference type="NCBI Taxonomy" id="1543721"/>
    <lineage>
        <taxon>Bacteria</taxon>
        <taxon>Pseudomonadati</taxon>
        <taxon>Pseudomonadota</taxon>
        <taxon>Gammaproteobacteria</taxon>
        <taxon>Chromatiales</taxon>
        <taxon>Sedimenticolaceae</taxon>
        <taxon>Sedimenticola</taxon>
    </lineage>
</organism>
<feature type="domain" description="YbhG-like alpha-helical hairpin" evidence="7">
    <location>
        <begin position="79"/>
        <end position="207"/>
    </location>
</feature>
<dbReference type="Pfam" id="PF25954">
    <property type="entry name" value="Beta-barrel_RND_2"/>
    <property type="match status" value="1"/>
</dbReference>